<keyword evidence="2" id="KW-0812">Transmembrane</keyword>
<keyword evidence="2" id="KW-1133">Transmembrane helix</keyword>
<feature type="compositionally biased region" description="Low complexity" evidence="1">
    <location>
        <begin position="126"/>
        <end position="138"/>
    </location>
</feature>
<evidence type="ECO:0000256" key="1">
    <source>
        <dbReference type="SAM" id="MobiDB-lite"/>
    </source>
</evidence>
<organism evidence="3 4">
    <name type="scientific">Thelonectria olida</name>
    <dbReference type="NCBI Taxonomy" id="1576542"/>
    <lineage>
        <taxon>Eukaryota</taxon>
        <taxon>Fungi</taxon>
        <taxon>Dikarya</taxon>
        <taxon>Ascomycota</taxon>
        <taxon>Pezizomycotina</taxon>
        <taxon>Sordariomycetes</taxon>
        <taxon>Hypocreomycetidae</taxon>
        <taxon>Hypocreales</taxon>
        <taxon>Nectriaceae</taxon>
        <taxon>Thelonectria</taxon>
    </lineage>
</organism>
<dbReference type="EMBL" id="JAGPYM010000004">
    <property type="protein sequence ID" value="KAH6895622.1"/>
    <property type="molecule type" value="Genomic_DNA"/>
</dbReference>
<feature type="transmembrane region" description="Helical" evidence="2">
    <location>
        <begin position="152"/>
        <end position="173"/>
    </location>
</feature>
<feature type="compositionally biased region" description="Low complexity" evidence="1">
    <location>
        <begin position="245"/>
        <end position="255"/>
    </location>
</feature>
<sequence>MPWMFLFTETCSKSLAAGVPTTTIVPFTNTKLLPSCATACGALYDANGGCVPPAANLNKGATAYTSCFCSNTAVTAFSSAATGVCDEACGSDGLSSIATWFQSICSVNQKNNNNNNNDNNEDSNDSSEASATATAKASSGGGGDWLSNHWQWVIFLVIMVVAIIGIWIGACIWRRRYLRKKDRQFSLGQKHSGSASHPSWGPGVGPDSEAAPSEAAPAGYDSQRNSHAILTPGNVHTSVPPSAPVPANAADMAAATEKPKGKNKKRWIVKERT</sequence>
<dbReference type="Proteomes" id="UP000777438">
    <property type="component" value="Unassembled WGS sequence"/>
</dbReference>
<feature type="compositionally biased region" description="Polar residues" evidence="1">
    <location>
        <begin position="188"/>
        <end position="197"/>
    </location>
</feature>
<keyword evidence="4" id="KW-1185">Reference proteome</keyword>
<evidence type="ECO:0000313" key="3">
    <source>
        <dbReference type="EMBL" id="KAH6895622.1"/>
    </source>
</evidence>
<dbReference type="OrthoDB" id="5426355at2759"/>
<feature type="compositionally biased region" description="Low complexity" evidence="1">
    <location>
        <begin position="208"/>
        <end position="218"/>
    </location>
</feature>
<dbReference type="AlphaFoldDB" id="A0A9P8WCL1"/>
<reference evidence="3 4" key="1">
    <citation type="journal article" date="2021" name="Nat. Commun.">
        <title>Genetic determinants of endophytism in the Arabidopsis root mycobiome.</title>
        <authorList>
            <person name="Mesny F."/>
            <person name="Miyauchi S."/>
            <person name="Thiergart T."/>
            <person name="Pickel B."/>
            <person name="Atanasova L."/>
            <person name="Karlsson M."/>
            <person name="Huettel B."/>
            <person name="Barry K.W."/>
            <person name="Haridas S."/>
            <person name="Chen C."/>
            <person name="Bauer D."/>
            <person name="Andreopoulos W."/>
            <person name="Pangilinan J."/>
            <person name="LaButti K."/>
            <person name="Riley R."/>
            <person name="Lipzen A."/>
            <person name="Clum A."/>
            <person name="Drula E."/>
            <person name="Henrissat B."/>
            <person name="Kohler A."/>
            <person name="Grigoriev I.V."/>
            <person name="Martin F.M."/>
            <person name="Hacquard S."/>
        </authorList>
    </citation>
    <scope>NUCLEOTIDE SEQUENCE [LARGE SCALE GENOMIC DNA]</scope>
    <source>
        <strain evidence="3 4">MPI-CAGE-CH-0241</strain>
    </source>
</reference>
<protein>
    <recommendedName>
        <fullName evidence="5">Integral membrane protein</fullName>
    </recommendedName>
</protein>
<keyword evidence="2" id="KW-0472">Membrane</keyword>
<gene>
    <name evidence="3" type="ORF">B0T10DRAFT_557816</name>
</gene>
<feature type="region of interest" description="Disordered" evidence="1">
    <location>
        <begin position="112"/>
        <end position="141"/>
    </location>
</feature>
<accession>A0A9P8WCL1</accession>
<feature type="region of interest" description="Disordered" evidence="1">
    <location>
        <begin position="188"/>
        <end position="273"/>
    </location>
</feature>
<evidence type="ECO:0000256" key="2">
    <source>
        <dbReference type="SAM" id="Phobius"/>
    </source>
</evidence>
<evidence type="ECO:0000313" key="4">
    <source>
        <dbReference type="Proteomes" id="UP000777438"/>
    </source>
</evidence>
<evidence type="ECO:0008006" key="5">
    <source>
        <dbReference type="Google" id="ProtNLM"/>
    </source>
</evidence>
<name>A0A9P8WCL1_9HYPO</name>
<comment type="caution">
    <text evidence="3">The sequence shown here is derived from an EMBL/GenBank/DDBJ whole genome shotgun (WGS) entry which is preliminary data.</text>
</comment>
<proteinExistence type="predicted"/>